<keyword evidence="2" id="KW-0812">Transmembrane</keyword>
<feature type="compositionally biased region" description="Polar residues" evidence="1">
    <location>
        <begin position="124"/>
        <end position="148"/>
    </location>
</feature>
<keyword evidence="2" id="KW-1133">Transmembrane helix</keyword>
<name>A0A4Q1KF72_9FLAO</name>
<accession>A0A4Q1KF72</accession>
<proteinExistence type="predicted"/>
<evidence type="ECO:0000256" key="2">
    <source>
        <dbReference type="SAM" id="Phobius"/>
    </source>
</evidence>
<dbReference type="AlphaFoldDB" id="A0A4Q1KF72"/>
<protein>
    <submittedName>
        <fullName evidence="3">PorT family protein</fullName>
    </submittedName>
</protein>
<organism evidence="3 4">
    <name type="scientific">Flavobacterium stagni</name>
    <dbReference type="NCBI Taxonomy" id="2506421"/>
    <lineage>
        <taxon>Bacteria</taxon>
        <taxon>Pseudomonadati</taxon>
        <taxon>Bacteroidota</taxon>
        <taxon>Flavobacteriia</taxon>
        <taxon>Flavobacteriales</taxon>
        <taxon>Flavobacteriaceae</taxon>
        <taxon>Flavobacterium</taxon>
    </lineage>
</organism>
<feature type="region of interest" description="Disordered" evidence="1">
    <location>
        <begin position="220"/>
        <end position="256"/>
    </location>
</feature>
<keyword evidence="2" id="KW-0472">Membrane</keyword>
<sequence length="510" mass="55946">MKKNQDINKLFQDQLEHFEVLPDEAVWTSIASKLQEKKKRRVIPIWWFYSGIAAAFLIGLFLNFTLFTSPTAPGVPGTSPSDAVVEGSKSNGTLNNGSSNEKKQSNGVDNTNTPDSSDRDGSSKGIQESDITTGVATSATAPVNSVANKTARLNPIKRNSDLKTSNSLKNRIAHQNSAGTSQLAIATPAAPVNEMAIDKVPTKNNSTLSEVNVTHPVAVQSNPLDGQQQNNGTTSNSIVSNNPLNSAKDSSKVAQKPTNELEKLLDEKEKKSFSGQNLNRWQVASHLAPIYFSSLSQGSPLDPALATNSKQYSANNTSYGIGVGYALNSKMSIRTGVNVVRLGYDTDEIAYYMEPNVSSRIQNLSLNAMGSNIIIESLNNVKTYNKFMNRYEGSLNQRMGYLEVPMELTYRLGGKKMGIQFVGGFSSYFLNQNEIYLQSEQFNLLVGKATNLNSVHFSGNLGFGIHYGFFKKWEARIEPTFKYQFNTYSSDAGNFKPYMMGLYTGVSYSF</sequence>
<feature type="compositionally biased region" description="Polar residues" evidence="1">
    <location>
        <begin position="88"/>
        <end position="115"/>
    </location>
</feature>
<feature type="region of interest" description="Disordered" evidence="1">
    <location>
        <begin position="75"/>
        <end position="166"/>
    </location>
</feature>
<feature type="transmembrane region" description="Helical" evidence="2">
    <location>
        <begin position="46"/>
        <end position="67"/>
    </location>
</feature>
<evidence type="ECO:0000256" key="1">
    <source>
        <dbReference type="SAM" id="MobiDB-lite"/>
    </source>
</evidence>
<keyword evidence="4" id="KW-1185">Reference proteome</keyword>
<dbReference type="Proteomes" id="UP000289857">
    <property type="component" value="Unassembled WGS sequence"/>
</dbReference>
<evidence type="ECO:0000313" key="4">
    <source>
        <dbReference type="Proteomes" id="UP000289857"/>
    </source>
</evidence>
<gene>
    <name evidence="3" type="ORF">EQG61_02840</name>
</gene>
<evidence type="ECO:0000313" key="3">
    <source>
        <dbReference type="EMBL" id="RXR24398.1"/>
    </source>
</evidence>
<dbReference type="RefSeq" id="WP_129460374.1">
    <property type="nucleotide sequence ID" value="NZ_SBKN01000001.1"/>
</dbReference>
<comment type="caution">
    <text evidence="3">The sequence shown here is derived from an EMBL/GenBank/DDBJ whole genome shotgun (WGS) entry which is preliminary data.</text>
</comment>
<dbReference type="OrthoDB" id="1113942at2"/>
<dbReference type="EMBL" id="SBKN01000001">
    <property type="protein sequence ID" value="RXR24398.1"/>
    <property type="molecule type" value="Genomic_DNA"/>
</dbReference>
<reference evidence="4" key="1">
    <citation type="submission" date="2019-01" db="EMBL/GenBank/DDBJ databases">
        <title>Cytophagaceae bacterium strain CAR-16.</title>
        <authorList>
            <person name="Chen W.-M."/>
        </authorList>
    </citation>
    <scope>NUCLEOTIDE SEQUENCE [LARGE SCALE GENOMIC DNA]</scope>
    <source>
        <strain evidence="4">WWJ-16</strain>
    </source>
</reference>